<dbReference type="InterPro" id="IPR003154">
    <property type="entry name" value="S1/P1nuclease"/>
</dbReference>
<dbReference type="GO" id="GO:0003676">
    <property type="term" value="F:nucleic acid binding"/>
    <property type="evidence" value="ECO:0007669"/>
    <property type="project" value="InterPro"/>
</dbReference>
<evidence type="ECO:0000256" key="7">
    <source>
        <dbReference type="ARBA" id="ARBA00023180"/>
    </source>
</evidence>
<keyword evidence="10" id="KW-1185">Reference proteome</keyword>
<evidence type="ECO:0000256" key="3">
    <source>
        <dbReference type="ARBA" id="ARBA00022723"/>
    </source>
</evidence>
<organism evidence="10">
    <name type="scientific">Leptosphaeria maculans (strain JN3 / isolate v23.1.3 / race Av1-4-5-6-7-8)</name>
    <name type="common">Blackleg fungus</name>
    <name type="synonym">Phoma lingam</name>
    <dbReference type="NCBI Taxonomy" id="985895"/>
    <lineage>
        <taxon>Eukaryota</taxon>
        <taxon>Fungi</taxon>
        <taxon>Dikarya</taxon>
        <taxon>Ascomycota</taxon>
        <taxon>Pezizomycotina</taxon>
        <taxon>Dothideomycetes</taxon>
        <taxon>Pleosporomycetidae</taxon>
        <taxon>Pleosporales</taxon>
        <taxon>Pleosporineae</taxon>
        <taxon>Leptosphaeriaceae</taxon>
        <taxon>Plenodomus</taxon>
        <taxon>Plenodomus lingam/Leptosphaeria maculans species complex</taxon>
    </lineage>
</organism>
<dbReference type="InterPro" id="IPR008947">
    <property type="entry name" value="PLipase_C/P1_nuclease_dom_sf"/>
</dbReference>
<evidence type="ECO:0008006" key="11">
    <source>
        <dbReference type="Google" id="ProtNLM"/>
    </source>
</evidence>
<dbReference type="GO" id="GO:0046872">
    <property type="term" value="F:metal ion binding"/>
    <property type="evidence" value="ECO:0007669"/>
    <property type="project" value="UniProtKB-KW"/>
</dbReference>
<dbReference type="Proteomes" id="UP000002668">
    <property type="component" value="Genome"/>
</dbReference>
<dbReference type="InParanoid" id="E5AB51"/>
<feature type="signal peptide" evidence="8">
    <location>
        <begin position="1"/>
        <end position="20"/>
    </location>
</feature>
<keyword evidence="7" id="KW-0325">Glycoprotein</keyword>
<comment type="similarity">
    <text evidence="1">Belongs to the nuclease type I family.</text>
</comment>
<reference evidence="10" key="1">
    <citation type="journal article" date="2011" name="Nat. Commun.">
        <title>Effector diversification within compartments of the Leptosphaeria maculans genome affected by Repeat-Induced Point mutations.</title>
        <authorList>
            <person name="Rouxel T."/>
            <person name="Grandaubert J."/>
            <person name="Hane J.K."/>
            <person name="Hoede C."/>
            <person name="van de Wouw A.P."/>
            <person name="Couloux A."/>
            <person name="Dominguez V."/>
            <person name="Anthouard V."/>
            <person name="Bally P."/>
            <person name="Bourras S."/>
            <person name="Cozijnsen A.J."/>
            <person name="Ciuffetti L.M."/>
            <person name="Degrave A."/>
            <person name="Dilmaghani A."/>
            <person name="Duret L."/>
            <person name="Fudal I."/>
            <person name="Goodwin S.B."/>
            <person name="Gout L."/>
            <person name="Glaser N."/>
            <person name="Linglin J."/>
            <person name="Kema G.H.J."/>
            <person name="Lapalu N."/>
            <person name="Lawrence C.B."/>
            <person name="May K."/>
            <person name="Meyer M."/>
            <person name="Ollivier B."/>
            <person name="Poulain J."/>
            <person name="Schoch C.L."/>
            <person name="Simon A."/>
            <person name="Spatafora J.W."/>
            <person name="Stachowiak A."/>
            <person name="Turgeon B.G."/>
            <person name="Tyler B.M."/>
            <person name="Vincent D."/>
            <person name="Weissenbach J."/>
            <person name="Amselem J."/>
            <person name="Quesneville H."/>
            <person name="Oliver R.P."/>
            <person name="Wincker P."/>
            <person name="Balesdent M.-H."/>
            <person name="Howlett B.J."/>
        </authorList>
    </citation>
    <scope>NUCLEOTIDE SEQUENCE [LARGE SCALE GENOMIC DNA]</scope>
    <source>
        <strain evidence="10">JN3 / isolate v23.1.3 / race Av1-4-5-6-7-8</strain>
    </source>
</reference>
<keyword evidence="2" id="KW-0540">Nuclease</keyword>
<feature type="chain" id="PRO_5003193596" description="Nuclease PA3" evidence="8">
    <location>
        <begin position="21"/>
        <end position="345"/>
    </location>
</feature>
<name>E5AB51_LEPMJ</name>
<evidence type="ECO:0000256" key="8">
    <source>
        <dbReference type="SAM" id="SignalP"/>
    </source>
</evidence>
<dbReference type="GO" id="GO:0016788">
    <property type="term" value="F:hydrolase activity, acting on ester bonds"/>
    <property type="evidence" value="ECO:0007669"/>
    <property type="project" value="InterPro"/>
</dbReference>
<gene>
    <name evidence="9" type="ORF">LEMA_P020220.1</name>
</gene>
<dbReference type="SUPFAM" id="SSF48537">
    <property type="entry name" value="Phospholipase C/P1 nuclease"/>
    <property type="match status" value="1"/>
</dbReference>
<keyword evidence="5" id="KW-0378">Hydrolase</keyword>
<dbReference type="GO" id="GO:0004519">
    <property type="term" value="F:endonuclease activity"/>
    <property type="evidence" value="ECO:0007669"/>
    <property type="project" value="UniProtKB-KW"/>
</dbReference>
<evidence type="ECO:0000256" key="2">
    <source>
        <dbReference type="ARBA" id="ARBA00022722"/>
    </source>
</evidence>
<evidence type="ECO:0000313" key="9">
    <source>
        <dbReference type="EMBL" id="CBY00892.1"/>
    </source>
</evidence>
<dbReference type="HOGENOM" id="CLU_044365_0_0_1"/>
<dbReference type="eggNOG" id="ENOG502RY0T">
    <property type="taxonomic scope" value="Eukaryota"/>
</dbReference>
<dbReference type="GO" id="GO:0006308">
    <property type="term" value="P:DNA catabolic process"/>
    <property type="evidence" value="ECO:0007669"/>
    <property type="project" value="InterPro"/>
</dbReference>
<dbReference type="RefSeq" id="XP_003844371.1">
    <property type="nucleotide sequence ID" value="XM_003844323.1"/>
</dbReference>
<dbReference type="Gene3D" id="1.10.575.10">
    <property type="entry name" value="P1 Nuclease"/>
    <property type="match status" value="1"/>
</dbReference>
<dbReference type="GeneID" id="13293029"/>
<dbReference type="AlphaFoldDB" id="E5AB51"/>
<dbReference type="VEuPathDB" id="FungiDB:LEMA_P020220.1"/>
<evidence type="ECO:0000256" key="4">
    <source>
        <dbReference type="ARBA" id="ARBA00022759"/>
    </source>
</evidence>
<keyword evidence="6" id="KW-1015">Disulfide bond</keyword>
<dbReference type="PANTHER" id="PTHR33146:SF26">
    <property type="entry name" value="ENDONUCLEASE 4"/>
    <property type="match status" value="1"/>
</dbReference>
<dbReference type="STRING" id="985895.E5AB51"/>
<evidence type="ECO:0000256" key="6">
    <source>
        <dbReference type="ARBA" id="ARBA00023157"/>
    </source>
</evidence>
<dbReference type="OMA" id="WSKPLHY"/>
<keyword evidence="3" id="KW-0479">Metal-binding</keyword>
<dbReference type="OrthoDB" id="441446at2759"/>
<dbReference type="CDD" id="cd11010">
    <property type="entry name" value="S1-P1_nuclease"/>
    <property type="match status" value="1"/>
</dbReference>
<keyword evidence="4" id="KW-0255">Endonuclease</keyword>
<evidence type="ECO:0000256" key="5">
    <source>
        <dbReference type="ARBA" id="ARBA00022801"/>
    </source>
</evidence>
<proteinExistence type="inferred from homology"/>
<dbReference type="EMBL" id="FP929138">
    <property type="protein sequence ID" value="CBY00892.1"/>
    <property type="molecule type" value="Genomic_DNA"/>
</dbReference>
<evidence type="ECO:0000313" key="10">
    <source>
        <dbReference type="Proteomes" id="UP000002668"/>
    </source>
</evidence>
<accession>E5AB51</accession>
<protein>
    <recommendedName>
        <fullName evidence="11">Nuclease PA3</fullName>
    </recommendedName>
</protein>
<dbReference type="Pfam" id="PF02265">
    <property type="entry name" value="S1-P1_nuclease"/>
    <property type="match status" value="1"/>
</dbReference>
<dbReference type="PANTHER" id="PTHR33146">
    <property type="entry name" value="ENDONUCLEASE 4"/>
    <property type="match status" value="1"/>
</dbReference>
<sequence length="345" mass="37708">MAPLKMTVLPWLAALPMASAWGALGHTTVAYLAQNLVSHKTAKFAQQLLNDTSPTYLASVATWADSYRNEKGGEFSSVYHYIDALDNPPTSCNVNYERDCAEEGCIVSAIANYSSRAVTPSIGLLEQQKALKWVIHFIGDIHQPLHVENYALGGNQINVTFAGARTNLHAIWDTAIPQKAIGNFSQATAASWAANLTAEIKHGRYRKESKTWAKGLKVKNPIDTAMIWASDANQFVCSTVMPEGPDAVFGKELSGAYYETAIPVVRKQIAKAGVRLAAWLDAVVERAEKGGYGQFGAEKGGYGQFEAEKRVVRKETELEPWMREARKARRDFGGDCGCTVEGHGH</sequence>
<evidence type="ECO:0000256" key="1">
    <source>
        <dbReference type="ARBA" id="ARBA00009547"/>
    </source>
</evidence>
<keyword evidence="8" id="KW-0732">Signal</keyword>